<feature type="signal peptide" evidence="1">
    <location>
        <begin position="1"/>
        <end position="19"/>
    </location>
</feature>
<proteinExistence type="predicted"/>
<evidence type="ECO:0000313" key="3">
    <source>
        <dbReference type="Proteomes" id="UP000708576"/>
    </source>
</evidence>
<sequence length="155" mass="17412">MKKLLILLVLTLAVSGLKAQTSKAEVDYIQSIFGMEKKALIAEVVKPDEAKQTAFWTIYDEYEGKRKELGQKRFELLESYGDDISNLTDEKAASLLKEMATLIKQNDKLLASYVKKVSKSVGPVVALQFHQVEMYVLSELRVSLASGLPFPEVKR</sequence>
<evidence type="ECO:0000313" key="2">
    <source>
        <dbReference type="EMBL" id="MBS2099964.1"/>
    </source>
</evidence>
<name>A0ABS5JYP5_9BACT</name>
<reference evidence="2 3" key="1">
    <citation type="journal article" date="2015" name="Int. J. Syst. Evol. Microbiol.">
        <title>Carboxylicivirga linearis sp. nov., isolated from a sea cucumber culture pond.</title>
        <authorList>
            <person name="Wang F.Q."/>
            <person name="Zhou Y.X."/>
            <person name="Lin X.Z."/>
            <person name="Chen G.J."/>
            <person name="Du Z.J."/>
        </authorList>
    </citation>
    <scope>NUCLEOTIDE SEQUENCE [LARGE SCALE GENOMIC DNA]</scope>
    <source>
        <strain evidence="2 3">FB218</strain>
    </source>
</reference>
<gene>
    <name evidence="2" type="ORF">KEM10_16875</name>
</gene>
<keyword evidence="1" id="KW-0732">Signal</keyword>
<dbReference type="RefSeq" id="WP_212217206.1">
    <property type="nucleotide sequence ID" value="NZ_JAGUCO010000017.1"/>
</dbReference>
<organism evidence="2 3">
    <name type="scientific">Carboxylicivirga linearis</name>
    <dbReference type="NCBI Taxonomy" id="1628157"/>
    <lineage>
        <taxon>Bacteria</taxon>
        <taxon>Pseudomonadati</taxon>
        <taxon>Bacteroidota</taxon>
        <taxon>Bacteroidia</taxon>
        <taxon>Marinilabiliales</taxon>
        <taxon>Marinilabiliaceae</taxon>
        <taxon>Carboxylicivirga</taxon>
    </lineage>
</organism>
<evidence type="ECO:0008006" key="4">
    <source>
        <dbReference type="Google" id="ProtNLM"/>
    </source>
</evidence>
<feature type="chain" id="PRO_5046739203" description="Periplasmic heavy metal sensor" evidence="1">
    <location>
        <begin position="20"/>
        <end position="155"/>
    </location>
</feature>
<comment type="caution">
    <text evidence="2">The sequence shown here is derived from an EMBL/GenBank/DDBJ whole genome shotgun (WGS) entry which is preliminary data.</text>
</comment>
<dbReference type="EMBL" id="JAGUCO010000017">
    <property type="protein sequence ID" value="MBS2099964.1"/>
    <property type="molecule type" value="Genomic_DNA"/>
</dbReference>
<protein>
    <recommendedName>
        <fullName evidence="4">Periplasmic heavy metal sensor</fullName>
    </recommendedName>
</protein>
<keyword evidence="3" id="KW-1185">Reference proteome</keyword>
<dbReference type="Proteomes" id="UP000708576">
    <property type="component" value="Unassembled WGS sequence"/>
</dbReference>
<accession>A0ABS5JYP5</accession>
<evidence type="ECO:0000256" key="1">
    <source>
        <dbReference type="SAM" id="SignalP"/>
    </source>
</evidence>